<name>A0A556V3G6_BAGYA</name>
<feature type="compositionally biased region" description="Basic and acidic residues" evidence="1">
    <location>
        <begin position="1"/>
        <end position="18"/>
    </location>
</feature>
<gene>
    <name evidence="2" type="ORF">Baya_12519</name>
</gene>
<accession>A0A556V3G6</accession>
<reference evidence="2 3" key="1">
    <citation type="journal article" date="2019" name="Genome Biol. Evol.">
        <title>Whole-Genome Sequencing of the Giant Devil Catfish, Bagarius yarrelli.</title>
        <authorList>
            <person name="Jiang W."/>
            <person name="Lv Y."/>
            <person name="Cheng L."/>
            <person name="Yang K."/>
            <person name="Chao B."/>
            <person name="Wang X."/>
            <person name="Li Y."/>
            <person name="Pan X."/>
            <person name="You X."/>
            <person name="Zhang Y."/>
            <person name="Yang J."/>
            <person name="Li J."/>
            <person name="Zhang X."/>
            <person name="Liu S."/>
            <person name="Sun C."/>
            <person name="Yang J."/>
            <person name="Shi Q."/>
        </authorList>
    </citation>
    <scope>NUCLEOTIDE SEQUENCE [LARGE SCALE GENOMIC DNA]</scope>
    <source>
        <strain evidence="2">JWS20170419001</strain>
        <tissue evidence="2">Muscle</tissue>
    </source>
</reference>
<proteinExistence type="predicted"/>
<evidence type="ECO:0000313" key="3">
    <source>
        <dbReference type="Proteomes" id="UP000319801"/>
    </source>
</evidence>
<dbReference type="AlphaFoldDB" id="A0A556V3G6"/>
<evidence type="ECO:0000256" key="1">
    <source>
        <dbReference type="SAM" id="MobiDB-lite"/>
    </source>
</evidence>
<comment type="caution">
    <text evidence="2">The sequence shown here is derived from an EMBL/GenBank/DDBJ whole genome shotgun (WGS) entry which is preliminary data.</text>
</comment>
<sequence>MKREEKRREEKREKTKEKRKEKKRKEKRRLQKRREKKRREEKRREEKRREEKRREENKIHQLYEISVHVSQCGKESRSCASPSTLEEDFSHMRAVSGHVWHFCSALGTHAVQDAVDFVACKLEENTSRS</sequence>
<feature type="compositionally biased region" description="Basic and acidic residues" evidence="1">
    <location>
        <begin position="42"/>
        <end position="59"/>
    </location>
</feature>
<keyword evidence="3" id="KW-1185">Reference proteome</keyword>
<feature type="region of interest" description="Disordered" evidence="1">
    <location>
        <begin position="1"/>
        <end position="59"/>
    </location>
</feature>
<protein>
    <submittedName>
        <fullName evidence="2">Uncharacterized protein</fullName>
    </submittedName>
</protein>
<dbReference type="EMBL" id="VCAZ01000109">
    <property type="protein sequence ID" value="TST35097.1"/>
    <property type="molecule type" value="Genomic_DNA"/>
</dbReference>
<dbReference type="Proteomes" id="UP000319801">
    <property type="component" value="Unassembled WGS sequence"/>
</dbReference>
<organism evidence="2 3">
    <name type="scientific">Bagarius yarrelli</name>
    <name type="common">Goonch</name>
    <name type="synonym">Bagrus yarrelli</name>
    <dbReference type="NCBI Taxonomy" id="175774"/>
    <lineage>
        <taxon>Eukaryota</taxon>
        <taxon>Metazoa</taxon>
        <taxon>Chordata</taxon>
        <taxon>Craniata</taxon>
        <taxon>Vertebrata</taxon>
        <taxon>Euteleostomi</taxon>
        <taxon>Actinopterygii</taxon>
        <taxon>Neopterygii</taxon>
        <taxon>Teleostei</taxon>
        <taxon>Ostariophysi</taxon>
        <taxon>Siluriformes</taxon>
        <taxon>Sisoridae</taxon>
        <taxon>Sisorinae</taxon>
        <taxon>Bagarius</taxon>
    </lineage>
</organism>
<feature type="compositionally biased region" description="Basic residues" evidence="1">
    <location>
        <begin position="19"/>
        <end position="41"/>
    </location>
</feature>
<evidence type="ECO:0000313" key="2">
    <source>
        <dbReference type="EMBL" id="TST35097.1"/>
    </source>
</evidence>